<reference evidence="1 2" key="1">
    <citation type="submission" date="2024-04" db="EMBL/GenBank/DDBJ databases">
        <authorList>
            <person name="Fracassetti M."/>
        </authorList>
    </citation>
    <scope>NUCLEOTIDE SEQUENCE [LARGE SCALE GENOMIC DNA]</scope>
</reference>
<evidence type="ECO:0000313" key="1">
    <source>
        <dbReference type="EMBL" id="CAL1400297.1"/>
    </source>
</evidence>
<dbReference type="Proteomes" id="UP001497516">
    <property type="component" value="Chromosome 7"/>
</dbReference>
<protein>
    <submittedName>
        <fullName evidence="1">Uncharacterized protein</fullName>
    </submittedName>
</protein>
<name>A0AAV2FQS3_9ROSI</name>
<accession>A0AAV2FQS3</accession>
<keyword evidence="2" id="KW-1185">Reference proteome</keyword>
<gene>
    <name evidence="1" type="ORF">LTRI10_LOCUS40434</name>
</gene>
<dbReference type="AlphaFoldDB" id="A0AAV2FQS3"/>
<evidence type="ECO:0000313" key="2">
    <source>
        <dbReference type="Proteomes" id="UP001497516"/>
    </source>
</evidence>
<sequence>MNAEQQIHILASPPISGEEVPTWEIDSPSSKYKGLQLLQNHTKIPPTHDDTNSYKANLMEISFGEGGSKISPIIPLLVPAGASRRRRQSSPA</sequence>
<organism evidence="1 2">
    <name type="scientific">Linum trigynum</name>
    <dbReference type="NCBI Taxonomy" id="586398"/>
    <lineage>
        <taxon>Eukaryota</taxon>
        <taxon>Viridiplantae</taxon>
        <taxon>Streptophyta</taxon>
        <taxon>Embryophyta</taxon>
        <taxon>Tracheophyta</taxon>
        <taxon>Spermatophyta</taxon>
        <taxon>Magnoliopsida</taxon>
        <taxon>eudicotyledons</taxon>
        <taxon>Gunneridae</taxon>
        <taxon>Pentapetalae</taxon>
        <taxon>rosids</taxon>
        <taxon>fabids</taxon>
        <taxon>Malpighiales</taxon>
        <taxon>Linaceae</taxon>
        <taxon>Linum</taxon>
    </lineage>
</organism>
<proteinExistence type="predicted"/>
<dbReference type="EMBL" id="OZ034820">
    <property type="protein sequence ID" value="CAL1400297.1"/>
    <property type="molecule type" value="Genomic_DNA"/>
</dbReference>